<sequence length="210" mass="23000">MLEDYKADIDRYVVTQGGSWISHILTKQGLWALAEYRFSHWVRTKVHIPVVRPVLKTLGFVWHKIIEIMTGIDIPANTKIGKGFYIGHFGGIIISYDAKIGENCNISQGVTIGFGGRGENSGCPIIGDRVFIGPGAKIFGKIKIGNDVAIGANAVVTKDLPDKAVAVGIPAKIISYKGSQDFIIYRNLSEIQSRENNLTNNTNKTSKEPN</sequence>
<protein>
    <recommendedName>
        <fullName evidence="2 6">Serine acetyltransferase</fullName>
        <ecNumber evidence="6">2.3.1.30</ecNumber>
    </recommendedName>
</protein>
<organism evidence="7 8">
    <name type="scientific">Floridaenema fluviatile BLCC-F154</name>
    <dbReference type="NCBI Taxonomy" id="3153640"/>
    <lineage>
        <taxon>Bacteria</taxon>
        <taxon>Bacillati</taxon>
        <taxon>Cyanobacteriota</taxon>
        <taxon>Cyanophyceae</taxon>
        <taxon>Oscillatoriophycideae</taxon>
        <taxon>Aerosakkonematales</taxon>
        <taxon>Aerosakkonemataceae</taxon>
        <taxon>Floridanema</taxon>
        <taxon>Floridanema fluviatile</taxon>
    </lineage>
</organism>
<dbReference type="PIRSF" id="PIRSF000441">
    <property type="entry name" value="CysE"/>
    <property type="match status" value="1"/>
</dbReference>
<comment type="catalytic activity">
    <reaction evidence="6">
        <text>L-serine + acetyl-CoA = O-acetyl-L-serine + CoA</text>
        <dbReference type="Rhea" id="RHEA:24560"/>
        <dbReference type="ChEBI" id="CHEBI:33384"/>
        <dbReference type="ChEBI" id="CHEBI:57287"/>
        <dbReference type="ChEBI" id="CHEBI:57288"/>
        <dbReference type="ChEBI" id="CHEBI:58340"/>
        <dbReference type="EC" id="2.3.1.30"/>
    </reaction>
</comment>
<comment type="similarity">
    <text evidence="1 6">Belongs to the transferase hexapeptide repeat family.</text>
</comment>
<dbReference type="InterPro" id="IPR045304">
    <property type="entry name" value="LbH_SAT"/>
</dbReference>
<proteinExistence type="inferred from homology"/>
<keyword evidence="4" id="KW-0677">Repeat</keyword>
<evidence type="ECO:0000256" key="1">
    <source>
        <dbReference type="ARBA" id="ARBA00007274"/>
    </source>
</evidence>
<dbReference type="InterPro" id="IPR005881">
    <property type="entry name" value="Ser_O-AcTrfase"/>
</dbReference>
<dbReference type="InterPro" id="IPR018357">
    <property type="entry name" value="Hexapep_transf_CS"/>
</dbReference>
<dbReference type="Pfam" id="PF00132">
    <property type="entry name" value="Hexapep"/>
    <property type="match status" value="1"/>
</dbReference>
<dbReference type="SUPFAM" id="SSF51161">
    <property type="entry name" value="Trimeric LpxA-like enzymes"/>
    <property type="match status" value="1"/>
</dbReference>
<keyword evidence="8" id="KW-1185">Reference proteome</keyword>
<keyword evidence="5 6" id="KW-0012">Acyltransferase</keyword>
<evidence type="ECO:0000313" key="8">
    <source>
        <dbReference type="Proteomes" id="UP001576776"/>
    </source>
</evidence>
<keyword evidence="3 6" id="KW-0808">Transferase</keyword>
<name>A0ABV4YJ11_9CYAN</name>
<accession>A0ABV4YJ11</accession>
<evidence type="ECO:0000256" key="2">
    <source>
        <dbReference type="ARBA" id="ARBA00018522"/>
    </source>
</evidence>
<evidence type="ECO:0000256" key="6">
    <source>
        <dbReference type="PIRNR" id="PIRNR000441"/>
    </source>
</evidence>
<dbReference type="InterPro" id="IPR011004">
    <property type="entry name" value="Trimer_LpxA-like_sf"/>
</dbReference>
<dbReference type="Gene3D" id="2.160.10.10">
    <property type="entry name" value="Hexapeptide repeat proteins"/>
    <property type="match status" value="1"/>
</dbReference>
<dbReference type="EMBL" id="JBHFNS010000092">
    <property type="protein sequence ID" value="MFB2938673.1"/>
    <property type="molecule type" value="Genomic_DNA"/>
</dbReference>
<dbReference type="EC" id="2.3.1.30" evidence="6"/>
<reference evidence="7 8" key="1">
    <citation type="submission" date="2024-09" db="EMBL/GenBank/DDBJ databases">
        <title>Floridaenema gen nov. (Aerosakkonemataceae, Aerosakkonematales ord. nov., Cyanobacteria) from benthic tropical and subtropical fresh waters, with the description of four new species.</title>
        <authorList>
            <person name="Moretto J.A."/>
            <person name="Berthold D.E."/>
            <person name="Lefler F.W."/>
            <person name="Huang I.-S."/>
            <person name="Laughinghouse H. IV."/>
        </authorList>
    </citation>
    <scope>NUCLEOTIDE SEQUENCE [LARGE SCALE GENOMIC DNA]</scope>
    <source>
        <strain evidence="7 8">BLCC-F154</strain>
    </source>
</reference>
<dbReference type="CDD" id="cd03354">
    <property type="entry name" value="LbH_SAT"/>
    <property type="match status" value="1"/>
</dbReference>
<dbReference type="PROSITE" id="PS00101">
    <property type="entry name" value="HEXAPEP_TRANSFERASES"/>
    <property type="match status" value="1"/>
</dbReference>
<dbReference type="Proteomes" id="UP001576776">
    <property type="component" value="Unassembled WGS sequence"/>
</dbReference>
<evidence type="ECO:0000256" key="5">
    <source>
        <dbReference type="ARBA" id="ARBA00023315"/>
    </source>
</evidence>
<dbReference type="RefSeq" id="WP_413260155.1">
    <property type="nucleotide sequence ID" value="NZ_JBHFNS010000092.1"/>
</dbReference>
<evidence type="ECO:0000313" key="7">
    <source>
        <dbReference type="EMBL" id="MFB2938673.1"/>
    </source>
</evidence>
<dbReference type="GO" id="GO:0009001">
    <property type="term" value="F:serine O-acetyltransferase activity"/>
    <property type="evidence" value="ECO:0007669"/>
    <property type="project" value="UniProtKB-EC"/>
</dbReference>
<gene>
    <name evidence="7" type="ORF">ACE1B6_25765</name>
</gene>
<comment type="caution">
    <text evidence="7">The sequence shown here is derived from an EMBL/GenBank/DDBJ whole genome shotgun (WGS) entry which is preliminary data.</text>
</comment>
<dbReference type="PANTHER" id="PTHR42811">
    <property type="entry name" value="SERINE ACETYLTRANSFERASE"/>
    <property type="match status" value="1"/>
</dbReference>
<evidence type="ECO:0000256" key="4">
    <source>
        <dbReference type="ARBA" id="ARBA00022737"/>
    </source>
</evidence>
<evidence type="ECO:0000256" key="3">
    <source>
        <dbReference type="ARBA" id="ARBA00022679"/>
    </source>
</evidence>
<dbReference type="InterPro" id="IPR001451">
    <property type="entry name" value="Hexapep"/>
</dbReference>